<dbReference type="RefSeq" id="WP_013625517.1">
    <property type="nucleotide sequence ID" value="NC_015172.1"/>
</dbReference>
<evidence type="ECO:0000313" key="1">
    <source>
        <dbReference type="EMBL" id="ADY56652.1"/>
    </source>
</evidence>
<protein>
    <submittedName>
        <fullName evidence="1">Uncharacterized protein</fullName>
    </submittedName>
</protein>
<accession>F0SUT6</accession>
<gene>
    <name evidence="1" type="ordered locus">Sgly_2365</name>
</gene>
<dbReference type="EMBL" id="CP002547">
    <property type="protein sequence ID" value="ADY56652.1"/>
    <property type="molecule type" value="Genomic_DNA"/>
</dbReference>
<sequence length="295" mass="32742">MKPLRYIIGLCIILFALVVGLHSVSQNDAAAKNDVIVSASNVADAFGEEGITLYPGHDFLAEEYTINQTRPATYNFEGTGEKLFVYAFPSIDKRDEAIAAIYNGQGLGEGFIRLQEAGKYVFTPLQAKNLLMFYIVEYDPSAAKDIATTAEVRKFQQTYAPNSEKSREAVYKINQGVSEYYYGKGTNWSGKVILKHYQYSWIDENGVEQSEGWHEENIRVKYLGANPDSVKSLECMYTGPGGAGRGEFEFDGSFVDPEGYVELGSNSGEGTLEEDGSYTMTLSWNGLQETFNIVK</sequence>
<dbReference type="Proteomes" id="UP000007488">
    <property type="component" value="Chromosome"/>
</dbReference>
<dbReference type="HOGENOM" id="CLU_068854_0_0_9"/>
<dbReference type="AlphaFoldDB" id="F0SUT6"/>
<name>F0SUT6_SYNGF</name>
<organism evidence="1 2">
    <name type="scientific">Syntrophobotulus glycolicus (strain DSM 8271 / FlGlyR)</name>
    <dbReference type="NCBI Taxonomy" id="645991"/>
    <lineage>
        <taxon>Bacteria</taxon>
        <taxon>Bacillati</taxon>
        <taxon>Bacillota</taxon>
        <taxon>Clostridia</taxon>
        <taxon>Eubacteriales</taxon>
        <taxon>Desulfitobacteriaceae</taxon>
        <taxon>Syntrophobotulus</taxon>
    </lineage>
</organism>
<dbReference type="KEGG" id="sgy:Sgly_2365"/>
<evidence type="ECO:0000313" key="2">
    <source>
        <dbReference type="Proteomes" id="UP000007488"/>
    </source>
</evidence>
<reference evidence="1 2" key="1">
    <citation type="journal article" date="2011" name="Stand. Genomic Sci.">
        <title>Complete genome sequence of Syntrophobotulus glycolicus type strain (FlGlyR).</title>
        <authorList>
            <person name="Han C."/>
            <person name="Mwirichia R."/>
            <person name="Chertkov O."/>
            <person name="Held B."/>
            <person name="Lapidus A."/>
            <person name="Nolan M."/>
            <person name="Lucas S."/>
            <person name="Hammon N."/>
            <person name="Deshpande S."/>
            <person name="Cheng J.F."/>
            <person name="Tapia R."/>
            <person name="Goodwin L."/>
            <person name="Pitluck S."/>
            <person name="Huntemann M."/>
            <person name="Liolios K."/>
            <person name="Ivanova N."/>
            <person name="Pagani I."/>
            <person name="Mavromatis K."/>
            <person name="Ovchinikova G."/>
            <person name="Pati A."/>
            <person name="Chen A."/>
            <person name="Palaniappan K."/>
            <person name="Land M."/>
            <person name="Hauser L."/>
            <person name="Brambilla E.M."/>
            <person name="Rohde M."/>
            <person name="Spring S."/>
            <person name="Sikorski J."/>
            <person name="Goker M."/>
            <person name="Woyke T."/>
            <person name="Bristow J."/>
            <person name="Eisen J.A."/>
            <person name="Markowitz V."/>
            <person name="Hugenholtz P."/>
            <person name="Kyrpides N.C."/>
            <person name="Klenk H.P."/>
            <person name="Detter J.C."/>
        </authorList>
    </citation>
    <scope>NUCLEOTIDE SEQUENCE [LARGE SCALE GENOMIC DNA]</scope>
    <source>
        <strain evidence="2">DSM 8271 / FlGlyR</strain>
    </source>
</reference>
<keyword evidence="2" id="KW-1185">Reference proteome</keyword>
<dbReference type="eggNOG" id="COG4219">
    <property type="taxonomic scope" value="Bacteria"/>
</dbReference>
<proteinExistence type="predicted"/>
<reference evidence="2" key="2">
    <citation type="submission" date="2011-02" db="EMBL/GenBank/DDBJ databases">
        <title>The complete genome of Syntrophobotulus glycolicus DSM 8271.</title>
        <authorList>
            <person name="Lucas S."/>
            <person name="Copeland A."/>
            <person name="Lapidus A."/>
            <person name="Bruce D."/>
            <person name="Goodwin L."/>
            <person name="Pitluck S."/>
            <person name="Kyrpides N."/>
            <person name="Mavromatis K."/>
            <person name="Pagani I."/>
            <person name="Ivanova N."/>
            <person name="Mikhailova N."/>
            <person name="Chertkov O."/>
            <person name="Held B."/>
            <person name="Detter J.C."/>
            <person name="Tapia R."/>
            <person name="Han C."/>
            <person name="Land M."/>
            <person name="Hauser L."/>
            <person name="Markowitz V."/>
            <person name="Cheng J.-F."/>
            <person name="Hugenholtz P."/>
            <person name="Woyke T."/>
            <person name="Wu D."/>
            <person name="Spring S."/>
            <person name="Schroeder M."/>
            <person name="Brambilla E."/>
            <person name="Klenk H.-P."/>
            <person name="Eisen J.A."/>
        </authorList>
    </citation>
    <scope>NUCLEOTIDE SEQUENCE [LARGE SCALE GENOMIC DNA]</scope>
    <source>
        <strain evidence="2">DSM 8271 / FlGlyR</strain>
    </source>
</reference>